<comment type="caution">
    <text evidence="2">The sequence shown here is derived from an EMBL/GenBank/DDBJ whole genome shotgun (WGS) entry which is preliminary data.</text>
</comment>
<dbReference type="EMBL" id="JAESVA010000002">
    <property type="protein sequence ID" value="MCB8879454.1"/>
    <property type="molecule type" value="Genomic_DNA"/>
</dbReference>
<feature type="transmembrane region" description="Helical" evidence="1">
    <location>
        <begin position="102"/>
        <end position="121"/>
    </location>
</feature>
<dbReference type="Proteomes" id="UP000721844">
    <property type="component" value="Unassembled WGS sequence"/>
</dbReference>
<proteinExistence type="predicted"/>
<name>A0A963YYG6_9PROT</name>
<keyword evidence="1" id="KW-0812">Transmembrane</keyword>
<feature type="transmembrane region" description="Helical" evidence="1">
    <location>
        <begin position="303"/>
        <end position="321"/>
    </location>
</feature>
<feature type="transmembrane region" description="Helical" evidence="1">
    <location>
        <begin position="78"/>
        <end position="96"/>
    </location>
</feature>
<feature type="transmembrane region" description="Helical" evidence="1">
    <location>
        <begin position="272"/>
        <end position="291"/>
    </location>
</feature>
<keyword evidence="3" id="KW-1185">Reference proteome</keyword>
<keyword evidence="1" id="KW-0472">Membrane</keyword>
<protein>
    <submittedName>
        <fullName evidence="2">DUF2955 domain-containing protein</fullName>
    </submittedName>
</protein>
<accession>A0A963YYG6</accession>
<sequence length="333" mass="34411">MTDSRAAFRLGLAPVLLLGFNIASGNPLPFLAPSLAVTLLVASRRRPPLRNLAAALVLVVGLTWSLDHLFALVSDSPISAWLVFLALTTAAFARLAQRPGNMPAMLTLICASIVVVIRHWAQGLDLSVTSVMGWAVVQAIVATLLAHAVLPSVTPAVAAPRPGSIGQGDILQVFGRSIALLGALGFALLQEDNSAILVALTAVNILALPAWSAAQRQGHALLIGNAVAAAMIVPLIMVAALRPDLVLLVLLALAAALWMAKGLDGDGTRRVIAQAGLPVFVILLGVVLPKAGDTALPVLTDRLLTLGLVMLYAIAVLALLTPRPAEALPSPSA</sequence>
<evidence type="ECO:0000313" key="2">
    <source>
        <dbReference type="EMBL" id="MCB8879454.1"/>
    </source>
</evidence>
<evidence type="ECO:0000313" key="3">
    <source>
        <dbReference type="Proteomes" id="UP000721844"/>
    </source>
</evidence>
<organism evidence="2 3">
    <name type="scientific">Acidisoma cellulosilyticum</name>
    <dbReference type="NCBI Taxonomy" id="2802395"/>
    <lineage>
        <taxon>Bacteria</taxon>
        <taxon>Pseudomonadati</taxon>
        <taxon>Pseudomonadota</taxon>
        <taxon>Alphaproteobacteria</taxon>
        <taxon>Acetobacterales</taxon>
        <taxon>Acidocellaceae</taxon>
        <taxon>Acidisoma</taxon>
    </lineage>
</organism>
<feature type="transmembrane region" description="Helical" evidence="1">
    <location>
        <begin position="128"/>
        <end position="150"/>
    </location>
</feature>
<reference evidence="2 3" key="1">
    <citation type="journal article" date="2021" name="Microorganisms">
        <title>Acidisoma silvae sp. nov. and Acidisomacellulosilytica sp. nov., Two Acidophilic Bacteria Isolated from Decaying Wood, Hydrolyzing Cellulose and Producing Poly-3-hydroxybutyrate.</title>
        <authorList>
            <person name="Mieszkin S."/>
            <person name="Pouder E."/>
            <person name="Uroz S."/>
            <person name="Simon-Colin C."/>
            <person name="Alain K."/>
        </authorList>
    </citation>
    <scope>NUCLEOTIDE SEQUENCE [LARGE SCALE GENOMIC DNA]</scope>
    <source>
        <strain evidence="2 3">HW T5.17</strain>
    </source>
</reference>
<feature type="transmembrane region" description="Helical" evidence="1">
    <location>
        <begin position="220"/>
        <end position="238"/>
    </location>
</feature>
<feature type="transmembrane region" description="Helical" evidence="1">
    <location>
        <begin position="245"/>
        <end position="260"/>
    </location>
</feature>
<feature type="transmembrane region" description="Helical" evidence="1">
    <location>
        <begin position="196"/>
        <end position="214"/>
    </location>
</feature>
<evidence type="ECO:0000256" key="1">
    <source>
        <dbReference type="SAM" id="Phobius"/>
    </source>
</evidence>
<dbReference type="RefSeq" id="WP_227306090.1">
    <property type="nucleotide sequence ID" value="NZ_JAESVA010000002.1"/>
</dbReference>
<feature type="transmembrane region" description="Helical" evidence="1">
    <location>
        <begin position="170"/>
        <end position="189"/>
    </location>
</feature>
<feature type="transmembrane region" description="Helical" evidence="1">
    <location>
        <begin position="49"/>
        <end position="66"/>
    </location>
</feature>
<dbReference type="AlphaFoldDB" id="A0A963YYG6"/>
<gene>
    <name evidence="2" type="ORF">ACELLULO517_04360</name>
</gene>
<keyword evidence="1" id="KW-1133">Transmembrane helix</keyword>